<keyword evidence="2" id="KW-0378">Hydrolase</keyword>
<evidence type="ECO:0000256" key="1">
    <source>
        <dbReference type="ARBA" id="ARBA00010838"/>
    </source>
</evidence>
<dbReference type="AlphaFoldDB" id="Q9HIL6"/>
<dbReference type="PRINTS" id="PR00131">
    <property type="entry name" value="GLHYDRLASE1"/>
</dbReference>
<dbReference type="Proteomes" id="UP000001024">
    <property type="component" value="Chromosome"/>
</dbReference>
<dbReference type="PaxDb" id="273075-Ta1323"/>
<evidence type="ECO:0000313" key="5">
    <source>
        <dbReference type="EMBL" id="CAC12444.1"/>
    </source>
</evidence>
<dbReference type="InterPro" id="IPR001360">
    <property type="entry name" value="Glyco_hydro_1"/>
</dbReference>
<organism evidence="5 6">
    <name type="scientific">Thermoplasma acidophilum (strain ATCC 25905 / DSM 1728 / JCM 9062 / NBRC 15155 / AMRC-C165)</name>
    <dbReference type="NCBI Taxonomy" id="273075"/>
    <lineage>
        <taxon>Archaea</taxon>
        <taxon>Methanobacteriati</taxon>
        <taxon>Thermoplasmatota</taxon>
        <taxon>Thermoplasmata</taxon>
        <taxon>Thermoplasmatales</taxon>
        <taxon>Thermoplasmataceae</taxon>
        <taxon>Thermoplasma</taxon>
    </lineage>
</organism>
<dbReference type="eggNOG" id="arCOG05412">
    <property type="taxonomic scope" value="Archaea"/>
</dbReference>
<gene>
    <name evidence="5" type="ordered locus">Ta1323</name>
</gene>
<comment type="similarity">
    <text evidence="1 4">Belongs to the glycosyl hydrolase 1 family.</text>
</comment>
<evidence type="ECO:0000256" key="2">
    <source>
        <dbReference type="ARBA" id="ARBA00022801"/>
    </source>
</evidence>
<dbReference type="NCBIfam" id="NF041004">
    <property type="entry name" value="Beta_gal_BgaS"/>
    <property type="match status" value="1"/>
</dbReference>
<evidence type="ECO:0000256" key="4">
    <source>
        <dbReference type="RuleBase" id="RU003690"/>
    </source>
</evidence>
<dbReference type="FunCoup" id="Q9HIL6">
    <property type="interactions" value="40"/>
</dbReference>
<keyword evidence="3" id="KW-0326">Glycosidase</keyword>
<dbReference type="OrthoDB" id="84443at2157"/>
<accession>Q9HIL6</accession>
<evidence type="ECO:0000256" key="3">
    <source>
        <dbReference type="ARBA" id="ARBA00023295"/>
    </source>
</evidence>
<name>Q9HIL6_THEAC</name>
<dbReference type="HOGENOM" id="CLU_001859_1_3_2"/>
<protein>
    <submittedName>
        <fullName evidence="5">Probable beta-galactosidase</fullName>
    </submittedName>
</protein>
<sequence length="483" mass="55640">MFPKGFKFGFSEAGFQFEMGISDPDPNTDWYVWTHDKYNIQNHVVSGDLPENGAGYWDLYHRDHDFAQHLGMNAARIGIEWSRIFPKSTEEVKVSVQNDRGDVLNVDITDRDLDKLDKIANKDAVNHYRSIFSDFKNRGNYLIINLYHWSTPVWINDPSKRDIEKDNAVGNCFTTRSIVEFAKFAAYVARAFDDLADRWSTMNEPNILFNGQCSNDWRPDSMAIRKKLFAEAHARAYDSIKKFSEKPVGIVYANGDMQPLTDEDREARDLAEYEIRYSFFDAITKGDLSWYANAAQNRSLDYSSDKREDMANHLDWVGVNYYSRDVVKKDGDRWAIVPGYGYATGENKRSLDGRSSSDTGWEVYPEGIYHLVMSYQKHIGLPMMISENGVADDSDRLRPRYVASHLKNLESAIRDGAKVEGYLHWALTDNYEWASGFSKKFGLLKVDFKTKKRYIRPGALVFKEIVENNGVDEDLEWLAADKF</sequence>
<dbReference type="InterPro" id="IPR017853">
    <property type="entry name" value="GH"/>
</dbReference>
<dbReference type="Gene3D" id="3.20.20.80">
    <property type="entry name" value="Glycosidases"/>
    <property type="match status" value="1"/>
</dbReference>
<dbReference type="EMBL" id="AL445067">
    <property type="protein sequence ID" value="CAC12444.1"/>
    <property type="molecule type" value="Genomic_DNA"/>
</dbReference>
<reference evidence="5 6" key="1">
    <citation type="journal article" date="2000" name="Nature">
        <title>The genome sequence of the thermoacidophilic scavenger Thermoplasma acidophilum.</title>
        <authorList>
            <person name="Ruepp A."/>
            <person name="Graml W."/>
            <person name="Santos-Martinez M.L."/>
            <person name="Koretke K.K."/>
            <person name="Volker C."/>
            <person name="Mewes H.W."/>
            <person name="Frishman D."/>
            <person name="Stocker S."/>
            <person name="Lupas A.N."/>
            <person name="Baumeister W."/>
        </authorList>
    </citation>
    <scope>NUCLEOTIDE SEQUENCE [LARGE SCALE GENOMIC DNA]</scope>
    <source>
        <strain evidence="6">ATCC 25905 / DSM 1728 / JCM 9062 / NBRC 15155 / AMRC-C165</strain>
    </source>
</reference>
<evidence type="ECO:0000313" key="6">
    <source>
        <dbReference type="Proteomes" id="UP000001024"/>
    </source>
</evidence>
<dbReference type="SUPFAM" id="SSF51445">
    <property type="entry name" value="(Trans)glycosidases"/>
    <property type="match status" value="1"/>
</dbReference>
<dbReference type="CAZy" id="GH1">
    <property type="family name" value="Glycoside Hydrolase Family 1"/>
</dbReference>
<dbReference type="GO" id="GO:0005975">
    <property type="term" value="P:carbohydrate metabolic process"/>
    <property type="evidence" value="ECO:0007669"/>
    <property type="project" value="InterPro"/>
</dbReference>
<dbReference type="InterPro" id="IPR033132">
    <property type="entry name" value="GH_1_N_CS"/>
</dbReference>
<dbReference type="RefSeq" id="WP_010901730.1">
    <property type="nucleotide sequence ID" value="NC_002578.1"/>
</dbReference>
<dbReference type="GO" id="GO:0008422">
    <property type="term" value="F:beta-glucosidase activity"/>
    <property type="evidence" value="ECO:0007669"/>
    <property type="project" value="TreeGrafter"/>
</dbReference>
<dbReference type="InParanoid" id="Q9HIL6"/>
<dbReference type="KEGG" id="tac:Ta1323"/>
<dbReference type="Pfam" id="PF00232">
    <property type="entry name" value="Glyco_hydro_1"/>
    <property type="match status" value="2"/>
</dbReference>
<dbReference type="STRING" id="273075.gene:9572546"/>
<dbReference type="EnsemblBacteria" id="CAC12444">
    <property type="protein sequence ID" value="CAC12444"/>
    <property type="gene ID" value="CAC12444"/>
</dbReference>
<dbReference type="BRENDA" id="3.2.1.21">
    <property type="organism ID" value="6324"/>
</dbReference>
<dbReference type="PROSITE" id="PS00653">
    <property type="entry name" value="GLYCOSYL_HYDROL_F1_2"/>
    <property type="match status" value="1"/>
</dbReference>
<keyword evidence="6" id="KW-1185">Reference proteome</keyword>
<dbReference type="InterPro" id="IPR053427">
    <property type="entry name" value="Beta-galactosidase"/>
</dbReference>
<dbReference type="PANTHER" id="PTHR10353">
    <property type="entry name" value="GLYCOSYL HYDROLASE"/>
    <property type="match status" value="1"/>
</dbReference>
<proteinExistence type="inferred from homology"/>
<dbReference type="PANTHER" id="PTHR10353:SF209">
    <property type="entry name" value="GALACTOLIPID GALACTOSYLTRANSFERASE SFR2, CHLOROPLASTIC"/>
    <property type="match status" value="1"/>
</dbReference>